<keyword evidence="8 9" id="KW-0472">Membrane</keyword>
<keyword evidence="5" id="KW-0547">Nucleotide-binding</keyword>
<feature type="transmembrane region" description="Helical" evidence="9">
    <location>
        <begin position="161"/>
        <end position="179"/>
    </location>
</feature>
<dbReference type="InterPro" id="IPR017871">
    <property type="entry name" value="ABC_transporter-like_CS"/>
</dbReference>
<keyword evidence="15" id="KW-1185">Reference proteome</keyword>
<reference evidence="12 14" key="1">
    <citation type="submission" date="2018-06" db="EMBL/GenBank/DDBJ databases">
        <authorList>
            <consortium name="Pathogen Informatics"/>
            <person name="Doyle S."/>
        </authorList>
    </citation>
    <scope>NUCLEOTIDE SEQUENCE [LARGE SCALE GENOMIC DNA]</scope>
    <source>
        <strain evidence="12 14">NCTC10597</strain>
    </source>
</reference>
<dbReference type="PANTHER" id="PTHR43394:SF1">
    <property type="entry name" value="ATP-BINDING CASSETTE SUB-FAMILY B MEMBER 10, MITOCHONDRIAL"/>
    <property type="match status" value="1"/>
</dbReference>
<protein>
    <submittedName>
        <fullName evidence="13">ATP-binding cassette subfamily B protein</fullName>
    </submittedName>
    <submittedName>
        <fullName evidence="12">Multidrug export ATP-binding/permease protein SAV1866</fullName>
        <ecNumber evidence="12">3.6.3.-</ecNumber>
    </submittedName>
</protein>
<evidence type="ECO:0000256" key="6">
    <source>
        <dbReference type="ARBA" id="ARBA00022840"/>
    </source>
</evidence>
<organism evidence="12 14">
    <name type="scientific">Kurthia zopfii</name>
    <dbReference type="NCBI Taxonomy" id="1650"/>
    <lineage>
        <taxon>Bacteria</taxon>
        <taxon>Bacillati</taxon>
        <taxon>Bacillota</taxon>
        <taxon>Bacilli</taxon>
        <taxon>Bacillales</taxon>
        <taxon>Caryophanaceae</taxon>
        <taxon>Kurthia</taxon>
    </lineage>
</organism>
<dbReference type="Proteomes" id="UP000294641">
    <property type="component" value="Unassembled WGS sequence"/>
</dbReference>
<dbReference type="PROSITE" id="PS50929">
    <property type="entry name" value="ABC_TM1F"/>
    <property type="match status" value="1"/>
</dbReference>
<reference evidence="13 15" key="2">
    <citation type="submission" date="2019-03" db="EMBL/GenBank/DDBJ databases">
        <title>Genomic Encyclopedia of Type Strains, Phase IV (KMG-IV): sequencing the most valuable type-strain genomes for metagenomic binning, comparative biology and taxonomic classification.</title>
        <authorList>
            <person name="Goeker M."/>
        </authorList>
    </citation>
    <scope>NUCLEOTIDE SEQUENCE [LARGE SCALE GENOMIC DNA]</scope>
    <source>
        <strain evidence="13 15">DSM 20580</strain>
    </source>
</reference>
<evidence type="ECO:0000256" key="5">
    <source>
        <dbReference type="ARBA" id="ARBA00022741"/>
    </source>
</evidence>
<evidence type="ECO:0000259" key="10">
    <source>
        <dbReference type="PROSITE" id="PS50893"/>
    </source>
</evidence>
<dbReference type="RefSeq" id="WP_109350281.1">
    <property type="nucleotide sequence ID" value="NZ_BJUE01000025.1"/>
</dbReference>
<dbReference type="Gene3D" id="1.20.1560.10">
    <property type="entry name" value="ABC transporter type 1, transmembrane domain"/>
    <property type="match status" value="1"/>
</dbReference>
<dbReference type="Proteomes" id="UP000254330">
    <property type="component" value="Unassembled WGS sequence"/>
</dbReference>
<evidence type="ECO:0000256" key="8">
    <source>
        <dbReference type="ARBA" id="ARBA00023136"/>
    </source>
</evidence>
<evidence type="ECO:0000259" key="11">
    <source>
        <dbReference type="PROSITE" id="PS50929"/>
    </source>
</evidence>
<dbReference type="InterPro" id="IPR027417">
    <property type="entry name" value="P-loop_NTPase"/>
</dbReference>
<dbReference type="EMBL" id="SNZG01000029">
    <property type="protein sequence ID" value="TDR35756.1"/>
    <property type="molecule type" value="Genomic_DNA"/>
</dbReference>
<evidence type="ECO:0000256" key="2">
    <source>
        <dbReference type="ARBA" id="ARBA00022448"/>
    </source>
</evidence>
<feature type="domain" description="ABC transmembrane type-1" evidence="11">
    <location>
        <begin position="19"/>
        <end position="301"/>
    </location>
</feature>
<evidence type="ECO:0000256" key="3">
    <source>
        <dbReference type="ARBA" id="ARBA00022475"/>
    </source>
</evidence>
<dbReference type="GO" id="GO:0005886">
    <property type="term" value="C:plasma membrane"/>
    <property type="evidence" value="ECO:0007669"/>
    <property type="project" value="UniProtKB-SubCell"/>
</dbReference>
<keyword evidence="2" id="KW-0813">Transport</keyword>
<comment type="subcellular location">
    <subcellularLocation>
        <location evidence="1">Cell membrane</location>
        <topology evidence="1">Multi-pass membrane protein</topology>
    </subcellularLocation>
</comment>
<name>A0A8B4QB63_9BACL</name>
<dbReference type="OrthoDB" id="9770415at2"/>
<dbReference type="EMBL" id="UGNP01000001">
    <property type="protein sequence ID" value="STX09915.1"/>
    <property type="molecule type" value="Genomic_DNA"/>
</dbReference>
<feature type="transmembrane region" description="Helical" evidence="9">
    <location>
        <begin position="136"/>
        <end position="155"/>
    </location>
</feature>
<dbReference type="InterPro" id="IPR011527">
    <property type="entry name" value="ABC1_TM_dom"/>
</dbReference>
<dbReference type="PROSITE" id="PS00211">
    <property type="entry name" value="ABC_TRANSPORTER_1"/>
    <property type="match status" value="1"/>
</dbReference>
<dbReference type="GO" id="GO:0016887">
    <property type="term" value="F:ATP hydrolysis activity"/>
    <property type="evidence" value="ECO:0007669"/>
    <property type="project" value="InterPro"/>
</dbReference>
<dbReference type="PANTHER" id="PTHR43394">
    <property type="entry name" value="ATP-DEPENDENT PERMEASE MDL1, MITOCHONDRIAL"/>
    <property type="match status" value="1"/>
</dbReference>
<keyword evidence="12" id="KW-0378">Hydrolase</keyword>
<dbReference type="InterPro" id="IPR003593">
    <property type="entry name" value="AAA+_ATPase"/>
</dbReference>
<dbReference type="SUPFAM" id="SSF90123">
    <property type="entry name" value="ABC transporter transmembrane region"/>
    <property type="match status" value="1"/>
</dbReference>
<dbReference type="EC" id="3.6.3.-" evidence="12"/>
<dbReference type="Pfam" id="PF00005">
    <property type="entry name" value="ABC_tran"/>
    <property type="match status" value="1"/>
</dbReference>
<feature type="transmembrane region" description="Helical" evidence="9">
    <location>
        <begin position="269"/>
        <end position="296"/>
    </location>
</feature>
<evidence type="ECO:0000256" key="7">
    <source>
        <dbReference type="ARBA" id="ARBA00022989"/>
    </source>
</evidence>
<dbReference type="InterPro" id="IPR003439">
    <property type="entry name" value="ABC_transporter-like_ATP-bd"/>
</dbReference>
<dbReference type="AlphaFoldDB" id="A0A8B4QB63"/>
<keyword evidence="3" id="KW-1003">Cell membrane</keyword>
<gene>
    <name evidence="13" type="ORF">DFR61_12928</name>
    <name evidence="12" type="ORF">NCTC10597_01622</name>
</gene>
<dbReference type="GO" id="GO:0005524">
    <property type="term" value="F:ATP binding"/>
    <property type="evidence" value="ECO:0007669"/>
    <property type="project" value="UniProtKB-KW"/>
</dbReference>
<dbReference type="Pfam" id="PF00664">
    <property type="entry name" value="ABC_membrane"/>
    <property type="match status" value="1"/>
</dbReference>
<dbReference type="PROSITE" id="PS50893">
    <property type="entry name" value="ABC_TRANSPORTER_2"/>
    <property type="match status" value="1"/>
</dbReference>
<dbReference type="InterPro" id="IPR039421">
    <property type="entry name" value="Type_1_exporter"/>
</dbReference>
<feature type="transmembrane region" description="Helical" evidence="9">
    <location>
        <begin position="54"/>
        <end position="79"/>
    </location>
</feature>
<evidence type="ECO:0000313" key="15">
    <source>
        <dbReference type="Proteomes" id="UP000294641"/>
    </source>
</evidence>
<sequence>MKAIKHLMQYIKPYIWITILAPLLMVIEVFMDLLQPTIMQFIIDEGIAKNDMSIVISYAIIMIVLAIIGLGGGLGCIYFSSKVGVHVATDLRKDLYEVMSYFSTKKRDEVGTGKLITIMTSDVEMIQRALMMLLRIFVRGPLMFIGAVIIVWFTARELFNILLVIVPILMILIITFTIYSGKIFRKVQQSVDRVNEMLSENLAGIRVIKAFHRMKEQMDKFLQINKKLTKLNQNANMVMGFLNPLTMWIVNLGIVAALWIGVIQVEIGAIQIGVILAFVNYLNLIIGGLMMSVMVLMQVARAVPSLDRVYEMFNIEGEERHQKQDLHDIKGDVTFENVSFSYNENGENIVDQLNFHVNAGETVGIIGMTGTGKSTLLKLIPRLYDVSKGKIKIDGKDIQSFTLESLRKQIAFAPQKALLFAGSIASNLKFGSPNAVKEDMHHALDQANAMEFVEKYDDQVEHELSFGAKNLSGGQKQRLAMARAFIKDAKILILDDTTSAVDTISEKIIKNHLINDFKEQTLFIVSSKIATIQHADQIILMDDGRIHGIGTHDELLATNEEYREIYLLQQQSGGVLDAE</sequence>
<evidence type="ECO:0000256" key="9">
    <source>
        <dbReference type="SAM" id="Phobius"/>
    </source>
</evidence>
<evidence type="ECO:0000313" key="13">
    <source>
        <dbReference type="EMBL" id="TDR35756.1"/>
    </source>
</evidence>
<feature type="transmembrane region" description="Helical" evidence="9">
    <location>
        <begin position="14"/>
        <end position="34"/>
    </location>
</feature>
<keyword evidence="4 9" id="KW-0812">Transmembrane</keyword>
<evidence type="ECO:0000256" key="4">
    <source>
        <dbReference type="ARBA" id="ARBA00022692"/>
    </source>
</evidence>
<feature type="transmembrane region" description="Helical" evidence="9">
    <location>
        <begin position="245"/>
        <end position="263"/>
    </location>
</feature>
<dbReference type="InterPro" id="IPR036640">
    <property type="entry name" value="ABC1_TM_sf"/>
</dbReference>
<dbReference type="SMART" id="SM00382">
    <property type="entry name" value="AAA"/>
    <property type="match status" value="1"/>
</dbReference>
<evidence type="ECO:0000256" key="1">
    <source>
        <dbReference type="ARBA" id="ARBA00004651"/>
    </source>
</evidence>
<dbReference type="CDD" id="cd18548">
    <property type="entry name" value="ABC_6TM_Tm287_like"/>
    <property type="match status" value="1"/>
</dbReference>
<keyword evidence="7 9" id="KW-1133">Transmembrane helix</keyword>
<evidence type="ECO:0000313" key="14">
    <source>
        <dbReference type="Proteomes" id="UP000254330"/>
    </source>
</evidence>
<comment type="caution">
    <text evidence="12">The sequence shown here is derived from an EMBL/GenBank/DDBJ whole genome shotgun (WGS) entry which is preliminary data.</text>
</comment>
<dbReference type="FunFam" id="3.40.50.300:FF:000221">
    <property type="entry name" value="Multidrug ABC transporter ATP-binding protein"/>
    <property type="match status" value="1"/>
</dbReference>
<dbReference type="Gene3D" id="3.40.50.300">
    <property type="entry name" value="P-loop containing nucleotide triphosphate hydrolases"/>
    <property type="match status" value="1"/>
</dbReference>
<dbReference type="GO" id="GO:0015421">
    <property type="term" value="F:ABC-type oligopeptide transporter activity"/>
    <property type="evidence" value="ECO:0007669"/>
    <property type="project" value="TreeGrafter"/>
</dbReference>
<evidence type="ECO:0000313" key="12">
    <source>
        <dbReference type="EMBL" id="STX09915.1"/>
    </source>
</evidence>
<accession>A0A8B4QB63</accession>
<feature type="domain" description="ABC transporter" evidence="10">
    <location>
        <begin position="333"/>
        <end position="568"/>
    </location>
</feature>
<dbReference type="SUPFAM" id="SSF52540">
    <property type="entry name" value="P-loop containing nucleoside triphosphate hydrolases"/>
    <property type="match status" value="1"/>
</dbReference>
<keyword evidence="6 12" id="KW-0067">ATP-binding</keyword>
<proteinExistence type="predicted"/>